<name>A0A2G9YVL8_9BACT</name>
<feature type="region of interest" description="Disordered" evidence="1">
    <location>
        <begin position="1"/>
        <end position="36"/>
    </location>
</feature>
<proteinExistence type="predicted"/>
<dbReference type="EMBL" id="PCRO01000027">
    <property type="protein sequence ID" value="PIP22783.1"/>
    <property type="molecule type" value="Genomic_DNA"/>
</dbReference>
<evidence type="ECO:0000256" key="1">
    <source>
        <dbReference type="SAM" id="MobiDB-lite"/>
    </source>
</evidence>
<sequence length="531" mass="60677">MENKIKVPLKGTRPKGREGSYKKNPKEQSDERSQMEERIVDERHYVIRKPLNLDSTMCWVLESRFGNSKIEKNRIRLVEGELDVNDIITLANKGNFLIDVGPAPKELEGHCCFVGHEFADNGREMCATEVLARRLKINDNPAIQRLIGIVNEKVIGKKSKTLNLPQIINLTYAVADDKREALKEAEFLFDIHYEAERLYYKSEDKNSFRKIRSERKKQAGKILNFWVEQRVKTGRLENCSDERVLPLEKHIDETSLGDAPYLSLGGLIGDAILIGKKKEIEHLTFKVLDLWMEKQTGFYRCGEMMPDKSEQVKGLCGEPQTMALFRITSAMKKKATEIGADIPSLPAYYRNWHRTGAVVINDVTTMGRNTGIQIFYRLENNQITVENKDTLAILRKKEARARRTEKTLSYKELTEPEDLQSDVWYAISAGDEIIGIVNGTMETSKDRSLLSEDDILNVVAMGADKDFFPNDCSEKIKGGCKGCLFKHCWLPRCARKLAEKAEHEDFEKLKSTLRTKKSNGKKVFILGEDFI</sequence>
<accession>A0A2G9YVL8</accession>
<dbReference type="Proteomes" id="UP000229976">
    <property type="component" value="Unassembled WGS sequence"/>
</dbReference>
<protein>
    <submittedName>
        <fullName evidence="2">Uncharacterized protein</fullName>
    </submittedName>
</protein>
<evidence type="ECO:0000313" key="3">
    <source>
        <dbReference type="Proteomes" id="UP000229976"/>
    </source>
</evidence>
<evidence type="ECO:0000313" key="2">
    <source>
        <dbReference type="EMBL" id="PIP22783.1"/>
    </source>
</evidence>
<organism evidence="2 3">
    <name type="scientific">Candidatus Nealsonbacteria bacterium CG23_combo_of_CG06-09_8_20_14_all_39_17</name>
    <dbReference type="NCBI Taxonomy" id="1974722"/>
    <lineage>
        <taxon>Bacteria</taxon>
        <taxon>Candidatus Nealsoniibacteriota</taxon>
    </lineage>
</organism>
<reference evidence="2 3" key="1">
    <citation type="submission" date="2017-09" db="EMBL/GenBank/DDBJ databases">
        <title>Depth-based differentiation of microbial function through sediment-hosted aquifers and enrichment of novel symbionts in the deep terrestrial subsurface.</title>
        <authorList>
            <person name="Probst A.J."/>
            <person name="Ladd B."/>
            <person name="Jarett J.K."/>
            <person name="Geller-Mcgrath D.E."/>
            <person name="Sieber C.M."/>
            <person name="Emerson J.B."/>
            <person name="Anantharaman K."/>
            <person name="Thomas B.C."/>
            <person name="Malmstrom R."/>
            <person name="Stieglmeier M."/>
            <person name="Klingl A."/>
            <person name="Woyke T."/>
            <person name="Ryan C.M."/>
            <person name="Banfield J.F."/>
        </authorList>
    </citation>
    <scope>NUCLEOTIDE SEQUENCE [LARGE SCALE GENOMIC DNA]</scope>
    <source>
        <strain evidence="2">CG23_combo_of_CG06-09_8_20_14_all_39_17</strain>
    </source>
</reference>
<comment type="caution">
    <text evidence="2">The sequence shown here is derived from an EMBL/GenBank/DDBJ whole genome shotgun (WGS) entry which is preliminary data.</text>
</comment>
<dbReference type="AlphaFoldDB" id="A0A2G9YVL8"/>
<feature type="compositionally biased region" description="Basic and acidic residues" evidence="1">
    <location>
        <begin position="15"/>
        <end position="36"/>
    </location>
</feature>
<gene>
    <name evidence="2" type="ORF">COX37_02220</name>
</gene>